<evidence type="ECO:0000256" key="2">
    <source>
        <dbReference type="ARBA" id="ARBA00017947"/>
    </source>
</evidence>
<evidence type="ECO:0000313" key="6">
    <source>
        <dbReference type="Proteomes" id="UP001152795"/>
    </source>
</evidence>
<keyword evidence="6" id="KW-1185">Reference proteome</keyword>
<feature type="domain" description="Vps16 C-terminal" evidence="3">
    <location>
        <begin position="255"/>
        <end position="462"/>
    </location>
</feature>
<evidence type="ECO:0000313" key="5">
    <source>
        <dbReference type="EMBL" id="CAB3999377.1"/>
    </source>
</evidence>
<dbReference type="OrthoDB" id="1792at2759"/>
<dbReference type="GO" id="GO:0042144">
    <property type="term" value="P:vacuole fusion, non-autophagic"/>
    <property type="evidence" value="ECO:0007669"/>
    <property type="project" value="TreeGrafter"/>
</dbReference>
<gene>
    <name evidence="5" type="ORF">PACLA_8A069767</name>
</gene>
<dbReference type="AlphaFoldDB" id="A0A7D9E418"/>
<feature type="domain" description="Vps16 N-terminal" evidence="4">
    <location>
        <begin position="41"/>
        <end position="155"/>
    </location>
</feature>
<dbReference type="Pfam" id="PF04841">
    <property type="entry name" value="Vps16_N"/>
    <property type="match status" value="1"/>
</dbReference>
<evidence type="ECO:0000259" key="3">
    <source>
        <dbReference type="Pfam" id="PF04840"/>
    </source>
</evidence>
<proteinExistence type="inferred from homology"/>
<dbReference type="GO" id="GO:0016197">
    <property type="term" value="P:endosomal transport"/>
    <property type="evidence" value="ECO:0007669"/>
    <property type="project" value="TreeGrafter"/>
</dbReference>
<name>A0A7D9E418_PARCT</name>
<sequence>MIGPDKDVDTYLLTRKIVYVVYSVFILGYLRFACCFNKTISRSNDVYLVPEIDGIRILSNEKHEFLQKVPSVVENVFKIGSVESGAMLYEAMKEFEKKSAKADEYIRLIKTKLSEAVKQCIQAAGSEFEQTLQRGLLRAASFGKSFVTELEPHKKFVEMCQILRVLNAVRDYTVGVPLTLVQLEKMSMTVLIDRLILRRQYCLAIRISNYLKIPKTDGESRILAHWACYKVQQTNKDDEDIAQAIAAKLGDTPGISYTEIASKALDCGRTQLTIRLLDYESKAADQVPLLIEMKKNQLALEKAIESGDTDLVYMVVMDLKEKQPLKEFLMTLRHFPIALSLFVKYCKEQDLKTLENLYKIDDQFLNLGLLHLHDSCTKTTFDDRTACLKESLKYFNQGNLLFPKQIVEEQIKLLERQKLFEEQLRLPGLSGLSVSDTIFQCVYKGAFKEAEQLRKEFKVPDK</sequence>
<dbReference type="Pfam" id="PF04840">
    <property type="entry name" value="Vps16_C"/>
    <property type="match status" value="1"/>
</dbReference>
<dbReference type="InterPro" id="IPR038132">
    <property type="entry name" value="Vps16_C_sf"/>
</dbReference>
<dbReference type="Proteomes" id="UP001152795">
    <property type="component" value="Unassembled WGS sequence"/>
</dbReference>
<reference evidence="5" key="1">
    <citation type="submission" date="2020-04" db="EMBL/GenBank/DDBJ databases">
        <authorList>
            <person name="Alioto T."/>
            <person name="Alioto T."/>
            <person name="Gomez Garrido J."/>
        </authorList>
    </citation>
    <scope>NUCLEOTIDE SEQUENCE</scope>
    <source>
        <strain evidence="5">A484AB</strain>
    </source>
</reference>
<protein>
    <recommendedName>
        <fullName evidence="2">Vacuolar protein sorting-associated protein 16 homolog</fullName>
    </recommendedName>
</protein>
<dbReference type="GO" id="GO:0003779">
    <property type="term" value="F:actin binding"/>
    <property type="evidence" value="ECO:0007669"/>
    <property type="project" value="TreeGrafter"/>
</dbReference>
<dbReference type="GO" id="GO:0030897">
    <property type="term" value="C:HOPS complex"/>
    <property type="evidence" value="ECO:0007669"/>
    <property type="project" value="TreeGrafter"/>
</dbReference>
<dbReference type="GO" id="GO:0005768">
    <property type="term" value="C:endosome"/>
    <property type="evidence" value="ECO:0007669"/>
    <property type="project" value="TreeGrafter"/>
</dbReference>
<evidence type="ECO:0000256" key="1">
    <source>
        <dbReference type="ARBA" id="ARBA00009250"/>
    </source>
</evidence>
<organism evidence="5 6">
    <name type="scientific">Paramuricea clavata</name>
    <name type="common">Red gorgonian</name>
    <name type="synonym">Violescent sea-whip</name>
    <dbReference type="NCBI Taxonomy" id="317549"/>
    <lineage>
        <taxon>Eukaryota</taxon>
        <taxon>Metazoa</taxon>
        <taxon>Cnidaria</taxon>
        <taxon>Anthozoa</taxon>
        <taxon>Octocorallia</taxon>
        <taxon>Malacalcyonacea</taxon>
        <taxon>Plexauridae</taxon>
        <taxon>Paramuricea</taxon>
    </lineage>
</organism>
<feature type="non-terminal residue" evidence="5">
    <location>
        <position position="462"/>
    </location>
</feature>
<dbReference type="InterPro" id="IPR006925">
    <property type="entry name" value="Vps16_C"/>
</dbReference>
<comment type="caution">
    <text evidence="5">The sequence shown here is derived from an EMBL/GenBank/DDBJ whole genome shotgun (WGS) entry which is preliminary data.</text>
</comment>
<dbReference type="EMBL" id="CACRXK020003574">
    <property type="protein sequence ID" value="CAB3999377.1"/>
    <property type="molecule type" value="Genomic_DNA"/>
</dbReference>
<dbReference type="InterPro" id="IPR006926">
    <property type="entry name" value="Vps16_N"/>
</dbReference>
<dbReference type="InterPro" id="IPR016534">
    <property type="entry name" value="VPS16"/>
</dbReference>
<dbReference type="GO" id="GO:0006886">
    <property type="term" value="P:intracellular protein transport"/>
    <property type="evidence" value="ECO:0007669"/>
    <property type="project" value="InterPro"/>
</dbReference>
<dbReference type="Gene3D" id="1.10.150.780">
    <property type="entry name" value="Vps16, C-terminal region"/>
    <property type="match status" value="1"/>
</dbReference>
<accession>A0A7D9E418</accession>
<comment type="similarity">
    <text evidence="1">Belongs to the VPS16 family.</text>
</comment>
<dbReference type="GO" id="GO:0005765">
    <property type="term" value="C:lysosomal membrane"/>
    <property type="evidence" value="ECO:0007669"/>
    <property type="project" value="TreeGrafter"/>
</dbReference>
<dbReference type="PANTHER" id="PTHR12811:SF0">
    <property type="entry name" value="VACUOLAR PROTEIN SORTING-ASSOCIATED PROTEIN 16 HOMOLOG"/>
    <property type="match status" value="1"/>
</dbReference>
<dbReference type="PANTHER" id="PTHR12811">
    <property type="entry name" value="VACUOLAR PROTEIN SORTING VPS16"/>
    <property type="match status" value="1"/>
</dbReference>
<evidence type="ECO:0000259" key="4">
    <source>
        <dbReference type="Pfam" id="PF04841"/>
    </source>
</evidence>